<dbReference type="InterPro" id="IPR027417">
    <property type="entry name" value="P-loop_NTPase"/>
</dbReference>
<sequence>MDLTETPPGVMPLTFVVGTGRSGSTALSRVLRLHPDLLSLNELLAGTMLADTLGEEPVPGEEFWHWLTRPTPFFDRMIRSGTPLPEFLYNRLTGVRYSADTTGIPAVCLMVLPHLTDDPDTLLDTLEPEVTRWPVRPGPRHWEALFTTLGPGSRAAVERSGYSLNRLPELRRAFPYARFVHLYRDGPDCAVSMSRHPGYRLITQLRELAEVCGVDDLSQLTEERVAKAPPHLTALLADRFDPALVRDREMPVARFGALWSELIAEGVGHLGAVPARARTTLVYEELLAEPRRELARLAAFLGVGAPGEWLEAGAATLDSSRVGTALRLPPDELAELRAVCAPGEEALRLAAGDAP</sequence>
<name>A0ABN2W201_9ACTN</name>
<reference evidence="1 2" key="1">
    <citation type="journal article" date="2019" name="Int. J. Syst. Evol. Microbiol.">
        <title>The Global Catalogue of Microorganisms (GCM) 10K type strain sequencing project: providing services to taxonomists for standard genome sequencing and annotation.</title>
        <authorList>
            <consortium name="The Broad Institute Genomics Platform"/>
            <consortium name="The Broad Institute Genome Sequencing Center for Infectious Disease"/>
            <person name="Wu L."/>
            <person name="Ma J."/>
        </authorList>
    </citation>
    <scope>NUCLEOTIDE SEQUENCE [LARGE SCALE GENOMIC DNA]</scope>
    <source>
        <strain evidence="1 2">JCM 15478</strain>
    </source>
</reference>
<evidence type="ECO:0008006" key="3">
    <source>
        <dbReference type="Google" id="ProtNLM"/>
    </source>
</evidence>
<proteinExistence type="predicted"/>
<dbReference type="Proteomes" id="UP001500016">
    <property type="component" value="Unassembled WGS sequence"/>
</dbReference>
<protein>
    <recommendedName>
        <fullName evidence="3">Aromatic ring-opening dioxygenase LigA</fullName>
    </recommendedName>
</protein>
<accession>A0ABN2W201</accession>
<dbReference type="Pfam" id="PF13469">
    <property type="entry name" value="Sulfotransfer_3"/>
    <property type="match status" value="1"/>
</dbReference>
<evidence type="ECO:0000313" key="2">
    <source>
        <dbReference type="Proteomes" id="UP001500016"/>
    </source>
</evidence>
<dbReference type="RefSeq" id="WP_344529739.1">
    <property type="nucleotide sequence ID" value="NZ_BAAAPE010000009.1"/>
</dbReference>
<organism evidence="1 2">
    <name type="scientific">Streptomyces albiaxialis</name>
    <dbReference type="NCBI Taxonomy" id="329523"/>
    <lineage>
        <taxon>Bacteria</taxon>
        <taxon>Bacillati</taxon>
        <taxon>Actinomycetota</taxon>
        <taxon>Actinomycetes</taxon>
        <taxon>Kitasatosporales</taxon>
        <taxon>Streptomycetaceae</taxon>
        <taxon>Streptomyces</taxon>
    </lineage>
</organism>
<keyword evidence="2" id="KW-1185">Reference proteome</keyword>
<comment type="caution">
    <text evidence="1">The sequence shown here is derived from an EMBL/GenBank/DDBJ whole genome shotgun (WGS) entry which is preliminary data.</text>
</comment>
<evidence type="ECO:0000313" key="1">
    <source>
        <dbReference type="EMBL" id="GAA2080371.1"/>
    </source>
</evidence>
<dbReference type="EMBL" id="BAAAPE010000009">
    <property type="protein sequence ID" value="GAA2080371.1"/>
    <property type="molecule type" value="Genomic_DNA"/>
</dbReference>
<dbReference type="Gene3D" id="3.40.50.300">
    <property type="entry name" value="P-loop containing nucleotide triphosphate hydrolases"/>
    <property type="match status" value="1"/>
</dbReference>
<dbReference type="SUPFAM" id="SSF52540">
    <property type="entry name" value="P-loop containing nucleoside triphosphate hydrolases"/>
    <property type="match status" value="1"/>
</dbReference>
<gene>
    <name evidence="1" type="ORF">GCM10009801_38610</name>
</gene>